<gene>
    <name evidence="1" type="ORF">N8T08_004867</name>
</gene>
<protein>
    <submittedName>
        <fullName evidence="1">Uncharacterized protein</fullName>
    </submittedName>
</protein>
<evidence type="ECO:0000313" key="2">
    <source>
        <dbReference type="Proteomes" id="UP001177260"/>
    </source>
</evidence>
<evidence type="ECO:0000313" key="1">
    <source>
        <dbReference type="EMBL" id="KAK1144854.1"/>
    </source>
</evidence>
<organism evidence="1 2">
    <name type="scientific">Aspergillus melleus</name>
    <dbReference type="NCBI Taxonomy" id="138277"/>
    <lineage>
        <taxon>Eukaryota</taxon>
        <taxon>Fungi</taxon>
        <taxon>Dikarya</taxon>
        <taxon>Ascomycota</taxon>
        <taxon>Pezizomycotina</taxon>
        <taxon>Eurotiomycetes</taxon>
        <taxon>Eurotiomycetidae</taxon>
        <taxon>Eurotiales</taxon>
        <taxon>Aspergillaceae</taxon>
        <taxon>Aspergillus</taxon>
        <taxon>Aspergillus subgen. Circumdati</taxon>
    </lineage>
</organism>
<dbReference type="Proteomes" id="UP001177260">
    <property type="component" value="Unassembled WGS sequence"/>
</dbReference>
<reference evidence="1 2" key="1">
    <citation type="journal article" date="2023" name="ACS Omega">
        <title>Identification of the Neoaspergillic Acid Biosynthesis Gene Cluster by Establishing an In Vitro CRISPR-Ribonucleoprotein Genetic System in Aspergillus melleus.</title>
        <authorList>
            <person name="Yuan B."/>
            <person name="Grau M.F."/>
            <person name="Murata R.M."/>
            <person name="Torok T."/>
            <person name="Venkateswaran K."/>
            <person name="Stajich J.E."/>
            <person name="Wang C.C.C."/>
        </authorList>
    </citation>
    <scope>NUCLEOTIDE SEQUENCE [LARGE SCALE GENOMIC DNA]</scope>
    <source>
        <strain evidence="1 2">IMV 1140</strain>
    </source>
</reference>
<accession>A0ACC3B4L7</accession>
<name>A0ACC3B4L7_9EURO</name>
<keyword evidence="2" id="KW-1185">Reference proteome</keyword>
<proteinExistence type="predicted"/>
<comment type="caution">
    <text evidence="1">The sequence shown here is derived from an EMBL/GenBank/DDBJ whole genome shotgun (WGS) entry which is preliminary data.</text>
</comment>
<dbReference type="EMBL" id="JAOPJF010000028">
    <property type="protein sequence ID" value="KAK1144854.1"/>
    <property type="molecule type" value="Genomic_DNA"/>
</dbReference>
<sequence>MNIPDSISDEQEILESEDFCHVERISEDTYNAILNFYREHCQKPNTPQPTPPSIQVVNTFVQLYFEHFHPVMPVLHRASFRPTADKWALVAAIASVGCQYSRIPTRAQMHSFFWRLLQSIILNLPMQRLLRNDEVHIAQAVLLHNLSLFDGSKDTVCTMQYQRIILITLCRPFLVGHASPFTRLSSMNLKEKGASWSQWTLSESWKRTIYFTWVFECFQLILFDLPPALAIWELRVGLPCDDALWDCSNSKEWECRFQSQEEPTSLVQLFSSLNTNNPTPSLGPTTSLIVMISLFSEERTFRRQTQCLPYSTFLSSLNSSSQLNNIPDILASQFKNLDSSQRFGPDPSTPSIQQQKLYHFLSIIRHIPTNTMYASYGWMTTKAEAEIADSQVGELLKNAKQARESLVHAAHLFRLLREQNIVTFYDPFCLLIATQYIRKYTRHVFEEPAGERPQISKQPVRIDRLSPEEQRAWIQAGDAGSGVHITGIGVLEKPGSSSRAFKEAARILRGSVAWARISQMIARSLMQSLRGEMLTMSAS</sequence>